<dbReference type="SUPFAM" id="SSF56784">
    <property type="entry name" value="HAD-like"/>
    <property type="match status" value="1"/>
</dbReference>
<evidence type="ECO:0000313" key="2">
    <source>
        <dbReference type="EMBL" id="MCP2267087.1"/>
    </source>
</evidence>
<dbReference type="InterPro" id="IPR006439">
    <property type="entry name" value="HAD-SF_hydro_IA"/>
</dbReference>
<dbReference type="AlphaFoldDB" id="A0A9X2G835"/>
<keyword evidence="3" id="KW-1185">Reference proteome</keyword>
<dbReference type="Gene3D" id="3.40.50.1000">
    <property type="entry name" value="HAD superfamily/HAD-like"/>
    <property type="match status" value="1"/>
</dbReference>
<dbReference type="NCBIfam" id="TIGR01493">
    <property type="entry name" value="HAD-SF-IA-v2"/>
    <property type="match status" value="1"/>
</dbReference>
<organism evidence="2 3">
    <name type="scientific">Promicromonospora thailandica</name>
    <dbReference type="NCBI Taxonomy" id="765201"/>
    <lineage>
        <taxon>Bacteria</taxon>
        <taxon>Bacillati</taxon>
        <taxon>Actinomycetota</taxon>
        <taxon>Actinomycetes</taxon>
        <taxon>Micrococcales</taxon>
        <taxon>Promicromonosporaceae</taxon>
        <taxon>Promicromonospora</taxon>
    </lineage>
</organism>
<dbReference type="EMBL" id="JAMTCS010000015">
    <property type="protein sequence ID" value="MCP2267087.1"/>
    <property type="molecule type" value="Genomic_DNA"/>
</dbReference>
<dbReference type="GO" id="GO:0016787">
    <property type="term" value="F:hydrolase activity"/>
    <property type="evidence" value="ECO:0007669"/>
    <property type="project" value="UniProtKB-KW"/>
</dbReference>
<comment type="caution">
    <text evidence="2">The sequence shown here is derived from an EMBL/GenBank/DDBJ whole genome shotgun (WGS) entry which is preliminary data.</text>
</comment>
<dbReference type="InterPro" id="IPR023214">
    <property type="entry name" value="HAD_sf"/>
</dbReference>
<sequence length="251" mass="26591">MRGARRPAVRQAGTDLVTVDRMSQTPSSSRPVVMFDVLGTLVDQAGSLRRRITEVTGVDGAVAAGLADRWLGQVGEQEEAVAAGRRPFAPSDELDRAALDELVREGLLPPEAVAGLADASRWQWPWPDALAGLDLLAAECTVVAVSNASRRDLTGLSTRAGLRWHQTVSAQDVGTYKPARAVYERALACAPSGAPTPYLVAAHAWDLRAAAAAGMRTAYVPRPGGDEPRADDAFDLYATDLTDLHAQLVGA</sequence>
<name>A0A9X2G835_9MICO</name>
<accession>A0A9X2G835</accession>
<dbReference type="PANTHER" id="PTHR43316:SF3">
    <property type="entry name" value="HALOACID DEHALOGENASE, TYPE II (AFU_ORTHOLOGUE AFUA_2G07750)-RELATED"/>
    <property type="match status" value="1"/>
</dbReference>
<proteinExistence type="predicted"/>
<protein>
    <submittedName>
        <fullName evidence="2">2-haloacid dehalogenase</fullName>
    </submittedName>
</protein>
<dbReference type="Gene3D" id="1.10.150.240">
    <property type="entry name" value="Putative phosphatase, domain 2"/>
    <property type="match status" value="1"/>
</dbReference>
<evidence type="ECO:0000256" key="1">
    <source>
        <dbReference type="ARBA" id="ARBA00022801"/>
    </source>
</evidence>
<keyword evidence="1" id="KW-0378">Hydrolase</keyword>
<dbReference type="Proteomes" id="UP001139493">
    <property type="component" value="Unassembled WGS sequence"/>
</dbReference>
<dbReference type="InterPro" id="IPR051540">
    <property type="entry name" value="S-2-haloacid_dehalogenase"/>
</dbReference>
<gene>
    <name evidence="2" type="ORF">APR03_004459</name>
</gene>
<dbReference type="InterPro" id="IPR036412">
    <property type="entry name" value="HAD-like_sf"/>
</dbReference>
<reference evidence="2" key="1">
    <citation type="submission" date="2022-06" db="EMBL/GenBank/DDBJ databases">
        <title>Genomic Encyclopedia of Archaeal and Bacterial Type Strains, Phase II (KMG-II): from individual species to whole genera.</title>
        <authorList>
            <person name="Goeker M."/>
        </authorList>
    </citation>
    <scope>NUCLEOTIDE SEQUENCE</scope>
    <source>
        <strain evidence="2">DSM 26652</strain>
    </source>
</reference>
<evidence type="ECO:0000313" key="3">
    <source>
        <dbReference type="Proteomes" id="UP001139493"/>
    </source>
</evidence>
<dbReference type="InterPro" id="IPR023198">
    <property type="entry name" value="PGP-like_dom2"/>
</dbReference>
<dbReference type="PANTHER" id="PTHR43316">
    <property type="entry name" value="HYDROLASE, HALOACID DELAHOGENASE-RELATED"/>
    <property type="match status" value="1"/>
</dbReference>